<dbReference type="PANTHER" id="PTHR31904:SF1">
    <property type="entry name" value="BYPASS OF STOP CODON PROTEIN 5-RELATED"/>
    <property type="match status" value="1"/>
</dbReference>
<feature type="compositionally biased region" description="Low complexity" evidence="1">
    <location>
        <begin position="714"/>
        <end position="728"/>
    </location>
</feature>
<keyword evidence="3" id="KW-1185">Reference proteome</keyword>
<dbReference type="InterPro" id="IPR039634">
    <property type="entry name" value="Bul1-like"/>
</dbReference>
<evidence type="ECO:0000256" key="1">
    <source>
        <dbReference type="SAM" id="MobiDB-lite"/>
    </source>
</evidence>
<gene>
    <name evidence="2" type="ORF">Purlil1_1906</name>
</gene>
<evidence type="ECO:0000313" key="2">
    <source>
        <dbReference type="EMBL" id="KAK4093572.1"/>
    </source>
</evidence>
<dbReference type="EMBL" id="JAWRVI010000005">
    <property type="protein sequence ID" value="KAK4093572.1"/>
    <property type="molecule type" value="Genomic_DNA"/>
</dbReference>
<dbReference type="PANTHER" id="PTHR31904">
    <property type="entry name" value="BYPASS OF STOP CODON PROTEIN 5-RELATED"/>
    <property type="match status" value="1"/>
</dbReference>
<sequence>MGKEELEECLDAAGGGWEIQFRSPGRAGPLEWVVPPRTPSGTQRVAAAAALKFGNTQELLRLGVGSHDLVKDFCMPGFNDPELRSAFSSLTRNVGTPTTCAFSLPAPHVVRPDDCRRVTYEAHATPVAGPQHRCCSGVVCYPAVRACAEGTKMNIITSVLASFQKKHLRISVTLTIMPRAPFAAQDPALWSRQVHLVRGIAGFETQPSTNFPEEVHRHSIERWCDEAGELPAAQTDKRKPPLTGRGAPILSQGFPADAQGHECGNDDNASSTVSLSPPSLSLHQTSIPLQQRDARVDGPFPRDSTALAPVVSTPFSRLSSPSPVPDTVAAVIVIGIIDSPNNSNAIVHTRGTVLIRLHPHPSLILFVALAGQFCLDNGTMAGNPIVKIELPGRSLTKPYTTGETIRGTVILEPPQTIPFRPLLVWLNSRARTKTAMSIHPIVRTWHVPILRDLMGCGVWNPMPGEFFSAGVRYTLEFTYIIPPRLPRPQCYGRCMNPVAAERHCQLPPSLGDWYLKDMSPKGAQIGWFISVDEVQANPDPLLPSTKLACLAATPVYILPFCAEDPPRIIDGHNDRYKMCETTTLRRRFKIHKGPIGTLTATALQPPALMIHPDSLRGSQTVAQIDLSFSPSNRTNPCPKIHSLKIEIQSCTFYSSEPMHCLPDLSHAQPALGTANIPSEYSTSRTIATVFPDAPLWQCSHCTKPWDAVCSSLPSGSSSSSRPGPSDLGPGKDDAPTVGATEVPEAEEQQSRVSTKTSLYELPAHLCKDHWYHAQLKTSFGVNDRWRTLFLPTFFSCSIARTYTLKLTLRVGPTNHNMKFFVPLQVGVMGIGPYAHASTPNPPLATYDSATGHREVPHAGVGSIGAQPQRQE</sequence>
<reference evidence="2 3" key="1">
    <citation type="journal article" date="2024" name="Microbiol. Resour. Announc.">
        <title>Genome annotations for the ascomycete fungi Trichoderma harzianum, Trichoderma aggressivum, and Purpureocillium lilacinum.</title>
        <authorList>
            <person name="Beijen E.P.W."/>
            <person name="Ohm R.A."/>
        </authorList>
    </citation>
    <scope>NUCLEOTIDE SEQUENCE [LARGE SCALE GENOMIC DNA]</scope>
    <source>
        <strain evidence="2 3">CBS 150709</strain>
    </source>
</reference>
<proteinExistence type="predicted"/>
<comment type="caution">
    <text evidence="2">The sequence shown here is derived from an EMBL/GenBank/DDBJ whole genome shotgun (WGS) entry which is preliminary data.</text>
</comment>
<name>A0ABR0CBE2_PURLI</name>
<accession>A0ABR0CBE2</accession>
<feature type="region of interest" description="Disordered" evidence="1">
    <location>
        <begin position="714"/>
        <end position="754"/>
    </location>
</feature>
<evidence type="ECO:0000313" key="3">
    <source>
        <dbReference type="Proteomes" id="UP001287286"/>
    </source>
</evidence>
<dbReference type="Proteomes" id="UP001287286">
    <property type="component" value="Unassembled WGS sequence"/>
</dbReference>
<organism evidence="2 3">
    <name type="scientific">Purpureocillium lilacinum</name>
    <name type="common">Paecilomyces lilacinus</name>
    <dbReference type="NCBI Taxonomy" id="33203"/>
    <lineage>
        <taxon>Eukaryota</taxon>
        <taxon>Fungi</taxon>
        <taxon>Dikarya</taxon>
        <taxon>Ascomycota</taxon>
        <taxon>Pezizomycotina</taxon>
        <taxon>Sordariomycetes</taxon>
        <taxon>Hypocreomycetidae</taxon>
        <taxon>Hypocreales</taxon>
        <taxon>Ophiocordycipitaceae</taxon>
        <taxon>Purpureocillium</taxon>
    </lineage>
</organism>
<protein>
    <submittedName>
        <fullName evidence="2">Uncharacterized protein</fullName>
    </submittedName>
</protein>